<reference evidence="1 2" key="1">
    <citation type="submission" date="2014-06" db="EMBL/GenBank/DDBJ databases">
        <authorList>
            <person name="Urmite Genomes Urmite Genomes"/>
        </authorList>
    </citation>
    <scope>NUCLEOTIDE SEQUENCE [LARGE SCALE GENOMIC DNA]</scope>
</reference>
<dbReference type="EMBL" id="CCSB01000001">
    <property type="protein sequence ID" value="CDZ77210.1"/>
    <property type="molecule type" value="Genomic_DNA"/>
</dbReference>
<protein>
    <submittedName>
        <fullName evidence="1">Uncharacterized protein</fullName>
    </submittedName>
</protein>
<accession>A0A078KRX4</accession>
<gene>
    <name evidence="1" type="ORF">BN59_01492</name>
</gene>
<keyword evidence="2" id="KW-1185">Reference proteome</keyword>
<proteinExistence type="predicted"/>
<sequence length="55" mass="6368">MQVTKNLDLSTLRLHEKLVFLISDCNSLILMVARDRIELSTQGFINLKFASRNNF</sequence>
<organism evidence="1 2">
    <name type="scientific">Legionella massiliensis</name>
    <dbReference type="NCBI Taxonomy" id="1034943"/>
    <lineage>
        <taxon>Bacteria</taxon>
        <taxon>Pseudomonadati</taxon>
        <taxon>Pseudomonadota</taxon>
        <taxon>Gammaproteobacteria</taxon>
        <taxon>Legionellales</taxon>
        <taxon>Legionellaceae</taxon>
        <taxon>Legionella</taxon>
    </lineage>
</organism>
<dbReference type="Proteomes" id="UP000044071">
    <property type="component" value="Unassembled WGS sequence"/>
</dbReference>
<evidence type="ECO:0000313" key="1">
    <source>
        <dbReference type="EMBL" id="CDZ77210.1"/>
    </source>
</evidence>
<name>A0A078KRX4_9GAMM</name>
<dbReference type="AlphaFoldDB" id="A0A078KRX4"/>
<evidence type="ECO:0000313" key="2">
    <source>
        <dbReference type="Proteomes" id="UP000044071"/>
    </source>
</evidence>